<proteinExistence type="predicted"/>
<keyword evidence="2" id="KW-1185">Reference proteome</keyword>
<dbReference type="EMBL" id="JACSDY010000003">
    <property type="protein sequence ID" value="KAF7431342.1"/>
    <property type="molecule type" value="Genomic_DNA"/>
</dbReference>
<dbReference type="AlphaFoldDB" id="A0A834UCT8"/>
<dbReference type="Proteomes" id="UP000600918">
    <property type="component" value="Unassembled WGS sequence"/>
</dbReference>
<reference evidence="1" key="1">
    <citation type="journal article" date="2020" name="G3 (Bethesda)">
        <title>High-Quality Assemblies for Three Invasive Social Wasps from the &lt;i&gt;Vespula&lt;/i&gt; Genus.</title>
        <authorList>
            <person name="Harrop T.W.R."/>
            <person name="Guhlin J."/>
            <person name="McLaughlin G.M."/>
            <person name="Permina E."/>
            <person name="Stockwell P."/>
            <person name="Gilligan J."/>
            <person name="Le Lec M.F."/>
            <person name="Gruber M.A.M."/>
            <person name="Quinn O."/>
            <person name="Lovegrove M."/>
            <person name="Duncan E.J."/>
            <person name="Remnant E.J."/>
            <person name="Van Eeckhoven J."/>
            <person name="Graham B."/>
            <person name="Knapp R.A."/>
            <person name="Langford K.W."/>
            <person name="Kronenberg Z."/>
            <person name="Press M.O."/>
            <person name="Eacker S.M."/>
            <person name="Wilson-Rankin E.E."/>
            <person name="Purcell J."/>
            <person name="Lester P.J."/>
            <person name="Dearden P.K."/>
        </authorList>
    </citation>
    <scope>NUCLEOTIDE SEQUENCE</scope>
    <source>
        <strain evidence="1">Volc-1</strain>
    </source>
</reference>
<evidence type="ECO:0000313" key="2">
    <source>
        <dbReference type="Proteomes" id="UP000600918"/>
    </source>
</evidence>
<evidence type="ECO:0000313" key="1">
    <source>
        <dbReference type="EMBL" id="KAF7431342.1"/>
    </source>
</evidence>
<comment type="caution">
    <text evidence="1">The sequence shown here is derived from an EMBL/GenBank/DDBJ whole genome shotgun (WGS) entry which is preliminary data.</text>
</comment>
<organism evidence="1 2">
    <name type="scientific">Vespula pensylvanica</name>
    <name type="common">Western yellow jacket</name>
    <name type="synonym">Wasp</name>
    <dbReference type="NCBI Taxonomy" id="30213"/>
    <lineage>
        <taxon>Eukaryota</taxon>
        <taxon>Metazoa</taxon>
        <taxon>Ecdysozoa</taxon>
        <taxon>Arthropoda</taxon>
        <taxon>Hexapoda</taxon>
        <taxon>Insecta</taxon>
        <taxon>Pterygota</taxon>
        <taxon>Neoptera</taxon>
        <taxon>Endopterygota</taxon>
        <taxon>Hymenoptera</taxon>
        <taxon>Apocrita</taxon>
        <taxon>Aculeata</taxon>
        <taxon>Vespoidea</taxon>
        <taxon>Vespidae</taxon>
        <taxon>Vespinae</taxon>
        <taxon>Vespula</taxon>
    </lineage>
</organism>
<gene>
    <name evidence="1" type="ORF">H0235_004266</name>
</gene>
<accession>A0A834UCT8</accession>
<name>A0A834UCT8_VESPE</name>
<protein>
    <submittedName>
        <fullName evidence="1">Uncharacterized protein</fullName>
    </submittedName>
</protein>
<sequence>MGTTVEVSKSSSRALNLKIPRASIVANGGLREDPAIVYPSNPTSGSSVPEVYPFVLRSRNNAGIFRSQSCCTTSVLEFETFDGCYKVSVEPFKSVDASLSASDRSESDKCKILVFCFVKLTDAIEHALTTINNYPTTSNHDYSELTIRKLKQT</sequence>